<evidence type="ECO:0000313" key="4">
    <source>
        <dbReference type="EMBL" id="KAK7723044.1"/>
    </source>
</evidence>
<dbReference type="SUPFAM" id="SSF56112">
    <property type="entry name" value="Protein kinase-like (PK-like)"/>
    <property type="match status" value="1"/>
</dbReference>
<dbReference type="InterPro" id="IPR011009">
    <property type="entry name" value="Kinase-like_dom_sf"/>
</dbReference>
<protein>
    <recommendedName>
        <fullName evidence="1">protein-ribulosamine 3-kinase</fullName>
        <ecNumber evidence="1">2.7.1.172</ecNumber>
    </recommendedName>
</protein>
<proteinExistence type="predicted"/>
<dbReference type="Pfam" id="PF03881">
    <property type="entry name" value="Fructosamin_kin"/>
    <property type="match status" value="1"/>
</dbReference>
<evidence type="ECO:0000313" key="5">
    <source>
        <dbReference type="Proteomes" id="UP001430848"/>
    </source>
</evidence>
<sequence>MAKDARDVSDKLDQRVLELAYRLMYQQTASGSGGFEQVQAHWHSESSLYRFIPEYIPRPIAFDTYISRPDTHFLLMDFVDMIDDDIPEPEAYMAPPIALHLRSTGQSPTGKFGFEVNTRFGHMSQSNDWEESWQAWWTKHMKMVVSREEGIRGAHSPENKTLKDDFLSIVLPRYLNPLETGGRSIKPCLCHTDMWPGNVKYKLDNESRRRVKQWSALLSASLTETVELSPFRNPRYPLGKPYIKEYHKYVPVSEPEEDADDRLIIFLNNMRYLVNKVKHEEVGGQMPSKRGKVPSFGQGPGKREVTGTGDGVQPIGADFGAVVN</sequence>
<dbReference type="Gene3D" id="3.90.1200.10">
    <property type="match status" value="1"/>
</dbReference>
<evidence type="ECO:0000256" key="2">
    <source>
        <dbReference type="ARBA" id="ARBA00048655"/>
    </source>
</evidence>
<dbReference type="EC" id="2.7.1.172" evidence="1"/>
<organism evidence="4 5">
    <name type="scientific">Diaporthe eres</name>
    <name type="common">Phomopsis oblonga</name>
    <dbReference type="NCBI Taxonomy" id="83184"/>
    <lineage>
        <taxon>Eukaryota</taxon>
        <taxon>Fungi</taxon>
        <taxon>Dikarya</taxon>
        <taxon>Ascomycota</taxon>
        <taxon>Pezizomycotina</taxon>
        <taxon>Sordariomycetes</taxon>
        <taxon>Sordariomycetidae</taxon>
        <taxon>Diaporthales</taxon>
        <taxon>Diaporthaceae</taxon>
        <taxon>Diaporthe</taxon>
        <taxon>Diaporthe eres species complex</taxon>
    </lineage>
</organism>
<dbReference type="PANTHER" id="PTHR12149">
    <property type="entry name" value="FRUCTOSAMINE 3 KINASE-RELATED PROTEIN"/>
    <property type="match status" value="1"/>
</dbReference>
<accession>A0ABR1P0X0</accession>
<dbReference type="PANTHER" id="PTHR12149:SF8">
    <property type="entry name" value="PROTEIN-RIBULOSAMINE 3-KINASE"/>
    <property type="match status" value="1"/>
</dbReference>
<evidence type="ECO:0000256" key="3">
    <source>
        <dbReference type="SAM" id="MobiDB-lite"/>
    </source>
</evidence>
<dbReference type="Proteomes" id="UP001430848">
    <property type="component" value="Unassembled WGS sequence"/>
</dbReference>
<keyword evidence="5" id="KW-1185">Reference proteome</keyword>
<feature type="region of interest" description="Disordered" evidence="3">
    <location>
        <begin position="283"/>
        <end position="311"/>
    </location>
</feature>
<comment type="caution">
    <text evidence="4">The sequence shown here is derived from an EMBL/GenBank/DDBJ whole genome shotgun (WGS) entry which is preliminary data.</text>
</comment>
<dbReference type="EMBL" id="JAKNSF020000063">
    <property type="protein sequence ID" value="KAK7723044.1"/>
    <property type="molecule type" value="Genomic_DNA"/>
</dbReference>
<dbReference type="InterPro" id="IPR016477">
    <property type="entry name" value="Fructo-/Ketosamine-3-kinase"/>
</dbReference>
<comment type="catalytic activity">
    <reaction evidence="2">
        <text>N(6)-D-ribulosyl-L-lysyl-[protein] + ATP = N(6)-(3-O-phospho-D-ribulosyl)-L-lysyl-[protein] + ADP + H(+)</text>
        <dbReference type="Rhea" id="RHEA:48432"/>
        <dbReference type="Rhea" id="RHEA-COMP:12103"/>
        <dbReference type="Rhea" id="RHEA-COMP:12104"/>
        <dbReference type="ChEBI" id="CHEBI:15378"/>
        <dbReference type="ChEBI" id="CHEBI:30616"/>
        <dbReference type="ChEBI" id="CHEBI:90418"/>
        <dbReference type="ChEBI" id="CHEBI:90420"/>
        <dbReference type="ChEBI" id="CHEBI:456216"/>
        <dbReference type="EC" id="2.7.1.172"/>
    </reaction>
    <physiologicalReaction direction="left-to-right" evidence="2">
        <dbReference type="Rhea" id="RHEA:48433"/>
    </physiologicalReaction>
</comment>
<evidence type="ECO:0000256" key="1">
    <source>
        <dbReference type="ARBA" id="ARBA00011961"/>
    </source>
</evidence>
<reference evidence="4 5" key="1">
    <citation type="submission" date="2024-02" db="EMBL/GenBank/DDBJ databases">
        <title>De novo assembly and annotation of 12 fungi associated with fruit tree decline syndrome in Ontario, Canada.</title>
        <authorList>
            <person name="Sulman M."/>
            <person name="Ellouze W."/>
            <person name="Ilyukhin E."/>
        </authorList>
    </citation>
    <scope>NUCLEOTIDE SEQUENCE [LARGE SCALE GENOMIC DNA]</scope>
    <source>
        <strain evidence="4 5">M169</strain>
    </source>
</reference>
<gene>
    <name evidence="4" type="ORF">SLS63_009073</name>
</gene>
<name>A0ABR1P0X0_DIAER</name>